<dbReference type="GO" id="GO:0005230">
    <property type="term" value="F:extracellular ligand-gated monoatomic ion channel activity"/>
    <property type="evidence" value="ECO:0007669"/>
    <property type="project" value="InterPro"/>
</dbReference>
<dbReference type="CDD" id="cd18988">
    <property type="entry name" value="LGIC_ECD_bact"/>
    <property type="match status" value="1"/>
</dbReference>
<comment type="subcellular location">
    <subcellularLocation>
        <location evidence="1">Membrane</location>
        <topology evidence="1">Multi-pass membrane protein</topology>
    </subcellularLocation>
</comment>
<dbReference type="PANTHER" id="PTHR36509:SF2">
    <property type="entry name" value="BLL3101 PROTEIN"/>
    <property type="match status" value="1"/>
</dbReference>
<feature type="domain" description="DUF1214" evidence="5">
    <location>
        <begin position="379"/>
        <end position="490"/>
    </location>
</feature>
<keyword evidence="8" id="KW-1185">Reference proteome</keyword>
<proteinExistence type="predicted"/>
<protein>
    <submittedName>
        <fullName evidence="7">Proton-gated ion channel</fullName>
    </submittedName>
</protein>
<dbReference type="SUPFAM" id="SSF90112">
    <property type="entry name" value="Neurotransmitter-gated ion-channel transmembrane pore"/>
    <property type="match status" value="1"/>
</dbReference>
<evidence type="ECO:0000256" key="1">
    <source>
        <dbReference type="ARBA" id="ARBA00004141"/>
    </source>
</evidence>
<reference evidence="7 8" key="1">
    <citation type="submission" date="2019-08" db="EMBL/GenBank/DDBJ databases">
        <title>Deep-cultivation of Planctomycetes and their phenomic and genomic characterization uncovers novel biology.</title>
        <authorList>
            <person name="Wiegand S."/>
            <person name="Jogler M."/>
            <person name="Boedeker C."/>
            <person name="Pinto D."/>
            <person name="Vollmers J."/>
            <person name="Rivas-Marin E."/>
            <person name="Kohn T."/>
            <person name="Peeters S.H."/>
            <person name="Heuer A."/>
            <person name="Rast P."/>
            <person name="Oberbeckmann S."/>
            <person name="Bunk B."/>
            <person name="Jeske O."/>
            <person name="Meyerdierks A."/>
            <person name="Storesund J.E."/>
            <person name="Kallscheuer N."/>
            <person name="Luecker S."/>
            <person name="Lage O.M."/>
            <person name="Pohl T."/>
            <person name="Merkel B.J."/>
            <person name="Hornburger P."/>
            <person name="Mueller R.-W."/>
            <person name="Bruemmer F."/>
            <person name="Labrenz M."/>
            <person name="Spormann A.M."/>
            <person name="Op den Camp H."/>
            <person name="Overmann J."/>
            <person name="Amann R."/>
            <person name="Jetten M.S.M."/>
            <person name="Mascher T."/>
            <person name="Medema M.H."/>
            <person name="Devos D.P."/>
            <person name="Kaster A.-K."/>
            <person name="Ovreas L."/>
            <person name="Rohde M."/>
            <person name="Galperin M.Y."/>
            <person name="Jogler C."/>
        </authorList>
    </citation>
    <scope>NUCLEOTIDE SEQUENCE [LARGE SCALE GENOMIC DNA]</scope>
    <source>
        <strain evidence="7 8">Pr1d</strain>
    </source>
</reference>
<dbReference type="InterPro" id="IPR010621">
    <property type="entry name" value="DUF1214"/>
</dbReference>
<dbReference type="InterPro" id="IPR036734">
    <property type="entry name" value="Neur_chan_lig-bd_sf"/>
</dbReference>
<dbReference type="Pfam" id="PF06863">
    <property type="entry name" value="DUF1254"/>
    <property type="match status" value="1"/>
</dbReference>
<dbReference type="Pfam" id="PF06742">
    <property type="entry name" value="DUF1214"/>
    <property type="match status" value="1"/>
</dbReference>
<sequence length="848" mass="94245">MATGASIAGSERTLWVEVTGTKGGVFMNACSRTSTGSVHRWRRKARRLRVAQLSCLAIVVLACWVNKCSAQDLTAVEAQTIAREAYIYGYPIVESYRTMYAFAIDGDSDEFKAPLNAFKHEANVFTPADKEVVTPNADTPYSFLWMDLRSEPVVLGVPANEKARYYSIQLTDLFKFNFDYIGSRVTGNGAGQYLIAGPNWTGETPTGISKVIRCETGFALAVYRTQLLGPDDLQNVKDIQKQYTAKTLSEFAGEPMPAPATETEFPLPSPDAGPDLAFFSALNFILQFCPPSKSEQKLIARLARIGVAAGEPYDVDAISPDMRESLTKGMAEGEAAITAAASKLKVAEVIGTREYLGSEYLIKRAVAAKLGRYTNSKEEALYPLYLSDAGGKPLDGSSANYVLKIGPEELPPVNAFWSITVYDSQNNTLVLNPISRYRISSSMLDSLDRDVNGGLTIPIQCQSPEEEQAANWLPAPNGPFYMVMRLYWPKPEAYDGTWTPPLVWEADSAPTATVQKPAGAEAAEEVKPSVLIDELKPEMERPTVWGEPTEVQVAIYVIDVDEVNSADQSFAASVYYEARWKNPLLRHKGPGPMNRNIAEVWSPRLTIIGQQMQWRSFPDSVEIRPDGTVISRQKVWGRFSQPLMLRDFPFDQQTLSIQLVAAGLSEEHVKIVPLVNEIGRSSSIAKKFSLPDFDVESWEALPTPYYPTEGQVGVAGYQMNIRVHRQATYYILKVIIPLCLIVMMSWLPRWIDPEQIGTNIGISTSAFLTLVAYLFAITVLLPRVSYVTRIDRFILLSTLTVFAGLIQTVFNTVLIRRENGQRAEKIDWWSRIVYPILLVIVLVSSFLF</sequence>
<dbReference type="GO" id="GO:0016020">
    <property type="term" value="C:membrane"/>
    <property type="evidence" value="ECO:0007669"/>
    <property type="project" value="UniProtKB-SubCell"/>
</dbReference>
<feature type="transmembrane region" description="Helical" evidence="2">
    <location>
        <begin position="759"/>
        <end position="781"/>
    </location>
</feature>
<dbReference type="InterPro" id="IPR010679">
    <property type="entry name" value="DUF1254"/>
</dbReference>
<evidence type="ECO:0000259" key="6">
    <source>
        <dbReference type="Pfam" id="PF06863"/>
    </source>
</evidence>
<feature type="domain" description="Neurotransmitter-gated ion-channel transmembrane" evidence="4">
    <location>
        <begin position="734"/>
        <end position="821"/>
    </location>
</feature>
<feature type="domain" description="DUF1254" evidence="6">
    <location>
        <begin position="116"/>
        <end position="245"/>
    </location>
</feature>
<name>A0A5B9Q9M2_9BACT</name>
<dbReference type="InterPro" id="IPR006029">
    <property type="entry name" value="Neurotrans-gated_channel_TM"/>
</dbReference>
<evidence type="ECO:0000256" key="2">
    <source>
        <dbReference type="SAM" id="Phobius"/>
    </source>
</evidence>
<feature type="transmembrane region" description="Helical" evidence="2">
    <location>
        <begin position="828"/>
        <end position="847"/>
    </location>
</feature>
<dbReference type="Gene3D" id="1.20.58.390">
    <property type="entry name" value="Neurotransmitter-gated ion-channel transmembrane domain"/>
    <property type="match status" value="1"/>
</dbReference>
<dbReference type="Gene3D" id="2.60.40.1610">
    <property type="entry name" value="Domain of unknown function DUF1254"/>
    <property type="match status" value="1"/>
</dbReference>
<evidence type="ECO:0000259" key="3">
    <source>
        <dbReference type="Pfam" id="PF02931"/>
    </source>
</evidence>
<dbReference type="PANTHER" id="PTHR36509">
    <property type="entry name" value="BLL3101 PROTEIN"/>
    <property type="match status" value="1"/>
</dbReference>
<dbReference type="SUPFAM" id="SSF160935">
    <property type="entry name" value="VPA0735-like"/>
    <property type="match status" value="1"/>
</dbReference>
<dbReference type="Pfam" id="PF02931">
    <property type="entry name" value="Neur_chan_LBD"/>
    <property type="match status" value="1"/>
</dbReference>
<evidence type="ECO:0000313" key="8">
    <source>
        <dbReference type="Proteomes" id="UP000323917"/>
    </source>
</evidence>
<evidence type="ECO:0000313" key="7">
    <source>
        <dbReference type="EMBL" id="QEG34285.1"/>
    </source>
</evidence>
<gene>
    <name evidence="7" type="primary">glvI_2</name>
    <name evidence="7" type="ORF">Pr1d_15590</name>
</gene>
<dbReference type="Proteomes" id="UP000323917">
    <property type="component" value="Chromosome"/>
</dbReference>
<dbReference type="CDD" id="cd19050">
    <property type="entry name" value="LGIC_TM_bact"/>
    <property type="match status" value="1"/>
</dbReference>
<dbReference type="KEGG" id="bgok:Pr1d_15590"/>
<dbReference type="InterPro" id="IPR038050">
    <property type="entry name" value="Neuro_actylchol_rec"/>
</dbReference>
<dbReference type="Gene3D" id="2.70.170.10">
    <property type="entry name" value="Neurotransmitter-gated ion-channel ligand-binding domain"/>
    <property type="match status" value="1"/>
</dbReference>
<dbReference type="Gene3D" id="1.10.3360.10">
    <property type="entry name" value="VPA0735-like domain"/>
    <property type="match status" value="1"/>
</dbReference>
<keyword evidence="2" id="KW-0812">Transmembrane</keyword>
<keyword evidence="2" id="KW-1133">Transmembrane helix</keyword>
<accession>A0A5B9Q9M2</accession>
<keyword evidence="2" id="KW-0472">Membrane</keyword>
<dbReference type="InterPro" id="IPR037050">
    <property type="entry name" value="DUF1254_sf"/>
</dbReference>
<feature type="domain" description="Neurotransmitter-gated ion-channel ligand-binding" evidence="3">
    <location>
        <begin position="539"/>
        <end position="697"/>
    </location>
</feature>
<feature type="transmembrane region" description="Helical" evidence="2">
    <location>
        <begin position="793"/>
        <end position="816"/>
    </location>
</feature>
<dbReference type="Pfam" id="PF02932">
    <property type="entry name" value="Neur_chan_memb"/>
    <property type="match status" value="1"/>
</dbReference>
<dbReference type="Gene3D" id="2.60.120.600">
    <property type="entry name" value="Domain of unknown function DUF1214, C-terminal domain"/>
    <property type="match status" value="1"/>
</dbReference>
<evidence type="ECO:0000259" key="4">
    <source>
        <dbReference type="Pfam" id="PF02932"/>
    </source>
</evidence>
<dbReference type="InterPro" id="IPR006202">
    <property type="entry name" value="Neur_chan_lig-bd"/>
</dbReference>
<dbReference type="SUPFAM" id="SSF63712">
    <property type="entry name" value="Nicotinic receptor ligand binding domain-like"/>
    <property type="match status" value="1"/>
</dbReference>
<organism evidence="7 8">
    <name type="scientific">Bythopirellula goksoeyrii</name>
    <dbReference type="NCBI Taxonomy" id="1400387"/>
    <lineage>
        <taxon>Bacteria</taxon>
        <taxon>Pseudomonadati</taxon>
        <taxon>Planctomycetota</taxon>
        <taxon>Planctomycetia</taxon>
        <taxon>Pirellulales</taxon>
        <taxon>Lacipirellulaceae</taxon>
        <taxon>Bythopirellula</taxon>
    </lineage>
</organism>
<evidence type="ECO:0000259" key="5">
    <source>
        <dbReference type="Pfam" id="PF06742"/>
    </source>
</evidence>
<dbReference type="EMBL" id="CP042913">
    <property type="protein sequence ID" value="QEG34285.1"/>
    <property type="molecule type" value="Genomic_DNA"/>
</dbReference>
<dbReference type="InterPro" id="IPR037049">
    <property type="entry name" value="DUF1214_C_sf"/>
</dbReference>
<dbReference type="AlphaFoldDB" id="A0A5B9Q9M2"/>
<feature type="transmembrane region" description="Helical" evidence="2">
    <location>
        <begin position="727"/>
        <end position="747"/>
    </location>
</feature>
<dbReference type="InterPro" id="IPR036719">
    <property type="entry name" value="Neuro-gated_channel_TM_sf"/>
</dbReference>